<name>A0A9Q5D6P0_CLOBE</name>
<reference evidence="1" key="1">
    <citation type="submission" date="2020-05" db="EMBL/GenBank/DDBJ databases">
        <title>Genomic insights into acetone-butanol-ethanol (ABE) fermentation by sequencing solventogenic clostridia strains.</title>
        <authorList>
            <person name="Brown S."/>
        </authorList>
    </citation>
    <scope>NUCLEOTIDE SEQUENCE</scope>
    <source>
        <strain evidence="1">DJ126</strain>
    </source>
</reference>
<dbReference type="EMBL" id="JABSXK010000001">
    <property type="protein sequence ID" value="NRV07639.1"/>
    <property type="molecule type" value="Genomic_DNA"/>
</dbReference>
<organism evidence="1 2">
    <name type="scientific">Clostridium beijerinckii</name>
    <name type="common">Clostridium MP</name>
    <dbReference type="NCBI Taxonomy" id="1520"/>
    <lineage>
        <taxon>Bacteria</taxon>
        <taxon>Bacillati</taxon>
        <taxon>Bacillota</taxon>
        <taxon>Clostridia</taxon>
        <taxon>Eubacteriales</taxon>
        <taxon>Clostridiaceae</taxon>
        <taxon>Clostridium</taxon>
    </lineage>
</organism>
<dbReference type="RefSeq" id="WP_077305471.1">
    <property type="nucleotide sequence ID" value="NZ_CP016090.1"/>
</dbReference>
<dbReference type="AlphaFoldDB" id="A0A9Q5D6P0"/>
<accession>A0A9Q5D6P0</accession>
<gene>
    <name evidence="1" type="ORF">DFH45_000602</name>
</gene>
<evidence type="ECO:0000313" key="1">
    <source>
        <dbReference type="EMBL" id="NRV07639.1"/>
    </source>
</evidence>
<proteinExistence type="predicted"/>
<dbReference type="Proteomes" id="UP000821656">
    <property type="component" value="Unassembled WGS sequence"/>
</dbReference>
<protein>
    <submittedName>
        <fullName evidence="1">Uncharacterized protein</fullName>
    </submittedName>
</protein>
<comment type="caution">
    <text evidence="1">The sequence shown here is derived from an EMBL/GenBank/DDBJ whole genome shotgun (WGS) entry which is preliminary data.</text>
</comment>
<evidence type="ECO:0000313" key="2">
    <source>
        <dbReference type="Proteomes" id="UP000821656"/>
    </source>
</evidence>
<sequence>MEELAVKMSLQECLEDLEYEIVFGKNNNNFLAYPIETAGGKTYTTIKSIRNNYIFIKDNPFIKDKKRKFVFVTKFKDEAVRVANSINEGYEENIAMVYTPDASYKSKNKCCSNNFFECAKANTLIITHSMYCKLCHPKKKQHEDYRDIFKTYKTLIVDEEINFIKDSLFEFTEDETYWIKTLDKLSKHDLSNKFRQLIQPLIDLIEEEYGVKNQLYRVECNYSRKEINELYEELFENVQKIHREHFEMIDETRCSRENLLELLDNIFMLYDCIDNNIALIYPNKSIYSYDYSFKYLLLGNNIWLDASASFNTQYNNDLFKVVECEREINHSESKLIFHELNTSTTSKNNNDNFRKDISKYLKKEYSDRQTLVLTKKAECKQLAEKEEYLKGLNNFKYLNFENMRGVDNYKDYEVCAYIHTYRLTRAYYIFCYEYFNDTCLKDEDLITSTKQIKFKDGSYKTEWGFEKKELYDLMITDMASSCYQGLKRIQRNRNPKGVFEVFTSSIETISIVVKQLKGIDEKNIINPDIKKEKVTDRIKLLNYIDKKLENEDKWTRIKSNEVMEQLEISKSNWTKIWKNEDFIKDIKERRIKQSLLKAGGSKGNTKINWIIKY</sequence>